<dbReference type="RefSeq" id="WP_198882311.1">
    <property type="nucleotide sequence ID" value="NZ_JAEKJA010000009.1"/>
</dbReference>
<evidence type="ECO:0000259" key="1">
    <source>
        <dbReference type="Pfam" id="PF13550"/>
    </source>
</evidence>
<gene>
    <name evidence="3" type="ORF">JCR33_11930</name>
</gene>
<dbReference type="AlphaFoldDB" id="A0A934IPL6"/>
<dbReference type="Proteomes" id="UP000609531">
    <property type="component" value="Unassembled WGS sequence"/>
</dbReference>
<dbReference type="Pfam" id="PF23666">
    <property type="entry name" value="Rcc01698_C"/>
    <property type="match status" value="1"/>
</dbReference>
<dbReference type="InterPro" id="IPR056490">
    <property type="entry name" value="Rcc01698_C"/>
</dbReference>
<dbReference type="Pfam" id="PF13550">
    <property type="entry name" value="Phage-tail_3"/>
    <property type="match status" value="1"/>
</dbReference>
<feature type="domain" description="Tip attachment protein J" evidence="1">
    <location>
        <begin position="11"/>
        <end position="171"/>
    </location>
</feature>
<name>A0A934IPL6_9HYPH</name>
<feature type="domain" description="Rcc01698-like C-terminal" evidence="2">
    <location>
        <begin position="261"/>
        <end position="363"/>
    </location>
</feature>
<evidence type="ECO:0000313" key="4">
    <source>
        <dbReference type="Proteomes" id="UP000609531"/>
    </source>
</evidence>
<sequence>MCDGFVIEAATTLREAVQPLSLAFLFDLVARGAEVRAVTRRAAPLRATLDPARLVASGTKAAVKRKRAQETELPRVARLNYLDAEGAYSSAVVQAERLATTSEQTADATLPVVIDQARAQAIVDAWLADLWAARDVMSFALPRASLGLEPGDVVELEAASVVRCVRLTRLTDGTGREAEATGFAAAPFRVTEAASRPARRRSGGRSAPNAFLEVMDLPQVGASDAGKPMLAAHGQPWGGAAVYRSPTTDGWTLDQVIGARASIGETREDLAAGPAGRWHRVTVRVALYSGTLASVTDLELFEGANTFALEVDGAGSNVWEVFQARDAVPGPSSGVYDFSMLLRGQRGTDHRIRGNVASGARIVRLDGGGIVQPARFDASDIGRAINWRAGPATKPINDGSYATEAITCRGEGLKPFAPAHLRMVREASGDVVLSWVRRTRVGGDIWPDEDDVPLGEASERYEVRILDGGTVRMFTATAPTVTYTAAQQTADFGGLPTAITARVAQLSTTVGRGATRTLTVTF</sequence>
<dbReference type="InterPro" id="IPR032876">
    <property type="entry name" value="J_dom"/>
</dbReference>
<protein>
    <submittedName>
        <fullName evidence="3">Phage tail protein</fullName>
    </submittedName>
</protein>
<dbReference type="EMBL" id="JAEKJA010000009">
    <property type="protein sequence ID" value="MBJ3776405.1"/>
    <property type="molecule type" value="Genomic_DNA"/>
</dbReference>
<evidence type="ECO:0000259" key="2">
    <source>
        <dbReference type="Pfam" id="PF23666"/>
    </source>
</evidence>
<accession>A0A934IPL6</accession>
<organism evidence="3 4">
    <name type="scientific">Acuticoccus mangrovi</name>
    <dbReference type="NCBI Taxonomy" id="2796142"/>
    <lineage>
        <taxon>Bacteria</taxon>
        <taxon>Pseudomonadati</taxon>
        <taxon>Pseudomonadota</taxon>
        <taxon>Alphaproteobacteria</taxon>
        <taxon>Hyphomicrobiales</taxon>
        <taxon>Amorphaceae</taxon>
        <taxon>Acuticoccus</taxon>
    </lineage>
</organism>
<comment type="caution">
    <text evidence="3">The sequence shown here is derived from an EMBL/GenBank/DDBJ whole genome shotgun (WGS) entry which is preliminary data.</text>
</comment>
<evidence type="ECO:0000313" key="3">
    <source>
        <dbReference type="EMBL" id="MBJ3776405.1"/>
    </source>
</evidence>
<proteinExistence type="predicted"/>
<reference evidence="3" key="1">
    <citation type="submission" date="2020-12" db="EMBL/GenBank/DDBJ databases">
        <title>Bacterial taxonomy.</title>
        <authorList>
            <person name="Pan X."/>
        </authorList>
    </citation>
    <scope>NUCLEOTIDE SEQUENCE</scope>
    <source>
        <strain evidence="3">B2012</strain>
    </source>
</reference>
<keyword evidence="4" id="KW-1185">Reference proteome</keyword>